<feature type="region of interest" description="Disordered" evidence="6">
    <location>
        <begin position="321"/>
        <end position="342"/>
    </location>
</feature>
<name>A0A6P4G3D7_DRORH</name>
<dbReference type="SUPFAM" id="SSF57863">
    <property type="entry name" value="ArfGap/RecO-like zinc finger"/>
    <property type="match status" value="1"/>
</dbReference>
<dbReference type="GO" id="GO:0008270">
    <property type="term" value="F:zinc ion binding"/>
    <property type="evidence" value="ECO:0007669"/>
    <property type="project" value="UniProtKB-KW"/>
</dbReference>
<accession>A0A6P4G3D7</accession>
<evidence type="ECO:0000256" key="2">
    <source>
        <dbReference type="ARBA" id="ARBA00022723"/>
    </source>
</evidence>
<dbReference type="EnsemblMetazoa" id="XM_017136592.2">
    <property type="protein sequence ID" value="XP_016992081.1"/>
    <property type="gene ID" value="LOC108053870"/>
</dbReference>
<feature type="compositionally biased region" description="Polar residues" evidence="6">
    <location>
        <begin position="382"/>
        <end position="400"/>
    </location>
</feature>
<keyword evidence="1" id="KW-0343">GTPase activation</keyword>
<evidence type="ECO:0000256" key="1">
    <source>
        <dbReference type="ARBA" id="ARBA00022468"/>
    </source>
</evidence>
<gene>
    <name evidence="10" type="primary">LOC108053870</name>
    <name evidence="8" type="synonym">108053870</name>
</gene>
<evidence type="ECO:0000259" key="7">
    <source>
        <dbReference type="PROSITE" id="PS50115"/>
    </source>
</evidence>
<dbReference type="Proteomes" id="UP001652680">
    <property type="component" value="Unassembled WGS sequence"/>
</dbReference>
<evidence type="ECO:0000313" key="8">
    <source>
        <dbReference type="EnsemblMetazoa" id="XP_016992081.1"/>
    </source>
</evidence>
<proteinExistence type="predicted"/>
<organism evidence="10">
    <name type="scientific">Drosophila rhopaloa</name>
    <name type="common">Fruit fly</name>
    <dbReference type="NCBI Taxonomy" id="1041015"/>
    <lineage>
        <taxon>Eukaryota</taxon>
        <taxon>Metazoa</taxon>
        <taxon>Ecdysozoa</taxon>
        <taxon>Arthropoda</taxon>
        <taxon>Hexapoda</taxon>
        <taxon>Insecta</taxon>
        <taxon>Pterygota</taxon>
        <taxon>Neoptera</taxon>
        <taxon>Endopterygota</taxon>
        <taxon>Diptera</taxon>
        <taxon>Brachycera</taxon>
        <taxon>Muscomorpha</taxon>
        <taxon>Ephydroidea</taxon>
        <taxon>Drosophilidae</taxon>
        <taxon>Drosophila</taxon>
        <taxon>Sophophora</taxon>
    </lineage>
</organism>
<dbReference type="CTD" id="26286"/>
<dbReference type="GO" id="GO:0048205">
    <property type="term" value="P:COPI coating of Golgi vesicle"/>
    <property type="evidence" value="ECO:0007669"/>
    <property type="project" value="TreeGrafter"/>
</dbReference>
<dbReference type="FunFam" id="1.10.220.150:FF:000004">
    <property type="entry name" value="Putative ADP-ribosylation factor GTPase-activating protein 2"/>
    <property type="match status" value="1"/>
</dbReference>
<feature type="domain" description="Arf-GAP" evidence="7">
    <location>
        <begin position="14"/>
        <end position="130"/>
    </location>
</feature>
<evidence type="ECO:0000256" key="6">
    <source>
        <dbReference type="SAM" id="MobiDB-lite"/>
    </source>
</evidence>
<feature type="compositionally biased region" description="Polar residues" evidence="6">
    <location>
        <begin position="461"/>
        <end position="471"/>
    </location>
</feature>
<dbReference type="RefSeq" id="XP_016992081.1">
    <property type="nucleotide sequence ID" value="XM_017136592.1"/>
</dbReference>
<evidence type="ECO:0000313" key="9">
    <source>
        <dbReference type="Proteomes" id="UP001652680"/>
    </source>
</evidence>
<keyword evidence="2" id="KW-0479">Metal-binding</keyword>
<feature type="region of interest" description="Disordered" evidence="6">
    <location>
        <begin position="452"/>
        <end position="471"/>
    </location>
</feature>
<dbReference type="SMART" id="SM00105">
    <property type="entry name" value="ArfGap"/>
    <property type="match status" value="1"/>
</dbReference>
<sequence>MANPAAGPSKQEIESVFSRLRAQPANKSCFDCAAKAPTWSSVTYGIFICIDCSAVHRNLGVHLTFVRSTNLDTNWTWLQLRQMQLGGNANAAQFFRAHNCSSTDAQVKYNSRAAQLYRDKLSAQAQQAMKIHGTKDLKAATAAPVISLETQLGGAPSVDLLNSVVPTAVPSSIGARKVQPKKGGLGARKVGGLGATKVKTNFADIEARANAANEMKTSVATVPLDKPQTAEEELETVASMRLAYQELSMQKTREEAKLKNMDPAKAKQMERLGMGFSLRGSDMAHSALGDMETIQQSAAPKAKLSSLESDNFFTDYSLYGSSSSGGGASSSEKRESSGGGSSKLDKFELDALGYETIEPIGGSHSNITSMFAGSNEHDKLKTSAQAKKSSGLNTLSSSGHSKGGAINDPVIAQQKFGNSKGFGSDQYFASEQSSADVSASLNRFQGSRAISSSDYFGEGTPSGSAGNRAGYSSSVNFSAPDLDVESVKESVRQGVHKVAGRLSNLANDVMTSWQDKYGY</sequence>
<dbReference type="Gene3D" id="1.10.220.150">
    <property type="entry name" value="Arf GTPase activating protein"/>
    <property type="match status" value="1"/>
</dbReference>
<feature type="region of interest" description="Disordered" evidence="6">
    <location>
        <begin position="378"/>
        <end position="404"/>
    </location>
</feature>
<dbReference type="PANTHER" id="PTHR45686:SF4">
    <property type="entry name" value="ADP-RIBOSYLATION FACTOR GTPASE ACTIVATING PROTEIN 3, ISOFORM H"/>
    <property type="match status" value="1"/>
</dbReference>
<dbReference type="InterPro" id="IPR001164">
    <property type="entry name" value="ArfGAP_dom"/>
</dbReference>
<reference evidence="8" key="3">
    <citation type="submission" date="2025-05" db="UniProtKB">
        <authorList>
            <consortium name="EnsemblMetazoa"/>
        </authorList>
    </citation>
    <scope>IDENTIFICATION</scope>
</reference>
<protein>
    <submittedName>
        <fullName evidence="10">ADP-ribosylation factor GTPase-activating protein 2 isoform X4</fullName>
    </submittedName>
</protein>
<dbReference type="PRINTS" id="PR00405">
    <property type="entry name" value="REVINTRACTNG"/>
</dbReference>
<evidence type="ECO:0000256" key="4">
    <source>
        <dbReference type="ARBA" id="ARBA00022833"/>
    </source>
</evidence>
<keyword evidence="9" id="KW-1185">Reference proteome</keyword>
<keyword evidence="3 5" id="KW-0863">Zinc-finger</keyword>
<dbReference type="InterPro" id="IPR037278">
    <property type="entry name" value="ARFGAP/RecO"/>
</dbReference>
<dbReference type="OrthoDB" id="983479at2759"/>
<evidence type="ECO:0000256" key="5">
    <source>
        <dbReference type="PROSITE-ProRule" id="PRU00288"/>
    </source>
</evidence>
<keyword evidence="4" id="KW-0862">Zinc</keyword>
<dbReference type="GeneID" id="108053870"/>
<dbReference type="InterPro" id="IPR038508">
    <property type="entry name" value="ArfGAP_dom_sf"/>
</dbReference>
<reference evidence="10" key="2">
    <citation type="submission" date="2025-04" db="UniProtKB">
        <authorList>
            <consortium name="RefSeq"/>
        </authorList>
    </citation>
    <scope>IDENTIFICATION</scope>
</reference>
<evidence type="ECO:0000256" key="3">
    <source>
        <dbReference type="ARBA" id="ARBA00022771"/>
    </source>
</evidence>
<dbReference type="GO" id="GO:0000139">
    <property type="term" value="C:Golgi membrane"/>
    <property type="evidence" value="ECO:0007669"/>
    <property type="project" value="GOC"/>
</dbReference>
<dbReference type="PANTHER" id="PTHR45686">
    <property type="entry name" value="ADP-RIBOSYLATION FACTOR GTPASE ACTIVATING PROTEIN 3, ISOFORM H-RELATED"/>
    <property type="match status" value="1"/>
</dbReference>
<dbReference type="AlphaFoldDB" id="A0A6P4G3D7"/>
<evidence type="ECO:0000313" key="10">
    <source>
        <dbReference type="RefSeq" id="XP_016992081.1"/>
    </source>
</evidence>
<dbReference type="PROSITE" id="PS50115">
    <property type="entry name" value="ARFGAP"/>
    <property type="match status" value="1"/>
</dbReference>
<reference evidence="9" key="1">
    <citation type="journal article" date="2021" name="Elife">
        <title>Highly contiguous assemblies of 101 drosophilid genomes.</title>
        <authorList>
            <person name="Kim B.Y."/>
            <person name="Wang J.R."/>
            <person name="Miller D.E."/>
            <person name="Barmina O."/>
            <person name="Delaney E."/>
            <person name="Thompson A."/>
            <person name="Comeault A.A."/>
            <person name="Peede D."/>
            <person name="D'Agostino E.R."/>
            <person name="Pelaez J."/>
            <person name="Aguilar J.M."/>
            <person name="Haji D."/>
            <person name="Matsunaga T."/>
            <person name="Armstrong E.E."/>
            <person name="Zych M."/>
            <person name="Ogawa Y."/>
            <person name="Stamenkovic-Radak M."/>
            <person name="Jelic M."/>
            <person name="Veselinovic M.S."/>
            <person name="Tanaskovic M."/>
            <person name="Eric P."/>
            <person name="Gao J.J."/>
            <person name="Katoh T.K."/>
            <person name="Toda M.J."/>
            <person name="Watabe H."/>
            <person name="Watada M."/>
            <person name="Davis J.S."/>
            <person name="Moyle L.C."/>
            <person name="Manoli G."/>
            <person name="Bertolini E."/>
            <person name="Kostal V."/>
            <person name="Hawley R.S."/>
            <person name="Takahashi A."/>
            <person name="Jones C.D."/>
            <person name="Price D.K."/>
            <person name="Whiteman N."/>
            <person name="Kopp A."/>
            <person name="Matute D.R."/>
            <person name="Petrov D.A."/>
        </authorList>
    </citation>
    <scope>NUCLEOTIDE SEQUENCE [LARGE SCALE GENOMIC DNA]</scope>
</reference>
<dbReference type="Pfam" id="PF01412">
    <property type="entry name" value="ArfGap"/>
    <property type="match status" value="1"/>
</dbReference>
<dbReference type="GO" id="GO:0005096">
    <property type="term" value="F:GTPase activator activity"/>
    <property type="evidence" value="ECO:0007669"/>
    <property type="project" value="UniProtKB-KW"/>
</dbReference>
<dbReference type="CDD" id="cd08831">
    <property type="entry name" value="ArfGap_ArfGap2_3_like"/>
    <property type="match status" value="1"/>
</dbReference>